<comment type="caution">
    <text evidence="1">Lacks conserved residue(s) required for the propagation of feature annotation.</text>
</comment>
<dbReference type="Proteomes" id="UP001165289">
    <property type="component" value="Unassembled WGS sequence"/>
</dbReference>
<dbReference type="InterPro" id="IPR009030">
    <property type="entry name" value="Growth_fac_rcpt_cys_sf"/>
</dbReference>
<dbReference type="InterPro" id="IPR000742">
    <property type="entry name" value="EGF"/>
</dbReference>
<dbReference type="SMART" id="SM00181">
    <property type="entry name" value="EGF"/>
    <property type="match status" value="3"/>
</dbReference>
<dbReference type="PROSITE" id="PS01186">
    <property type="entry name" value="EGF_2"/>
    <property type="match status" value="1"/>
</dbReference>
<dbReference type="PANTHER" id="PTHR46513:SF13">
    <property type="entry name" value="EGF-LIKE DOMAIN-CONTAINING PROTEIN"/>
    <property type="match status" value="1"/>
</dbReference>
<feature type="transmembrane region" description="Helical" evidence="2">
    <location>
        <begin position="782"/>
        <end position="811"/>
    </location>
</feature>
<keyword evidence="2" id="KW-0812">Transmembrane</keyword>
<dbReference type="InterPro" id="IPR011042">
    <property type="entry name" value="6-blade_b-propeller_TolB-like"/>
</dbReference>
<keyword evidence="5" id="KW-1185">Reference proteome</keyword>
<dbReference type="EMBL" id="JAKMXF010000022">
    <property type="protein sequence ID" value="KAI6661020.1"/>
    <property type="molecule type" value="Genomic_DNA"/>
</dbReference>
<evidence type="ECO:0000256" key="1">
    <source>
        <dbReference type="PROSITE-ProRule" id="PRU00076"/>
    </source>
</evidence>
<evidence type="ECO:0000256" key="2">
    <source>
        <dbReference type="SAM" id="Phobius"/>
    </source>
</evidence>
<dbReference type="GO" id="GO:0017147">
    <property type="term" value="F:Wnt-protein binding"/>
    <property type="evidence" value="ECO:0007669"/>
    <property type="project" value="TreeGrafter"/>
</dbReference>
<dbReference type="PROSITE" id="PS50026">
    <property type="entry name" value="EGF_3"/>
    <property type="match status" value="1"/>
</dbReference>
<dbReference type="SUPFAM" id="SSF57184">
    <property type="entry name" value="Growth factor receptor domain"/>
    <property type="match status" value="1"/>
</dbReference>
<dbReference type="AlphaFoldDB" id="A0AAV7KJB8"/>
<keyword evidence="1" id="KW-1015">Disulfide bond</keyword>
<gene>
    <name evidence="4" type="ORF">LOD99_13743</name>
</gene>
<dbReference type="Gene3D" id="2.10.25.10">
    <property type="entry name" value="Laminin"/>
    <property type="match status" value="1"/>
</dbReference>
<dbReference type="Gene3D" id="2.120.10.30">
    <property type="entry name" value="TolB, C-terminal domain"/>
    <property type="match status" value="2"/>
</dbReference>
<name>A0AAV7KJB8_9METZ</name>
<comment type="caution">
    <text evidence="4">The sequence shown here is derived from an EMBL/GenBank/DDBJ whole genome shotgun (WGS) entry which is preliminary data.</text>
</comment>
<dbReference type="SUPFAM" id="SSF63825">
    <property type="entry name" value="YWTD domain"/>
    <property type="match status" value="2"/>
</dbReference>
<evidence type="ECO:0000313" key="5">
    <source>
        <dbReference type="Proteomes" id="UP001165289"/>
    </source>
</evidence>
<sequence length="847" mass="93111">MKLAASIILILGIFCGIGLFHNIEHDTVRIRRQDIQPPIYMLLYSFEESVTILRYNLDGTGYFLIREQSINVSSPSTPQTFAIDYSISSNRVYFSLGTKIGVASLFDADQPASSITLIDLNTLESVGDLSYDWIRDRLYFIGTGNGIEGVYVYSISSQQITQVQQFTVPTSMSKICTAAAPGLIFWIEGNDIMFGSPDSMDFFIFESFPSSSSILDLFCDSSLQYLNVYLSDGTVHRFDYISTLDRLVNVIRTLVDTEPLASQVNFPTNALKFSIFDNTMFFLISFSSNNNDGTYVLRSIPSLGNIVNYPTSLFTNSFALVQPDLQPGAPVFTFSCNDQTCCISHQCSDLCLQASANSYVCSCSPGFTLTSATECSLSPNTTSFIYSYYEQAANGVNLGVVRSSSIDGQSSSPSLVLAQYMGIQTEKIEQLAISISNDELYFVENAAVATLSRVSLTDPSDKSTILTLNDTFTIAVLRYDWLNDYLYWTNGSSILRMRPTGPNTQIEIFLIANAIALAINPLRDIICFSVIMGNSNSDIICVNLLLEEIFRVSVDYVVASLAYDLKDNLVYWGGRQQGFFMACPVINTSLNCSQIPYPSLPDSTDSNNHTFFIYIVDDRIIWLPTDYDSIIHMNKFTGEGVIPFTVSLPDSNLISVNALDVSVSFLQPGFGYLSCLTTNGGCSHFCIPASDGATFSCGCPDGYYFVSNTTCEFVVPATTAPPTQSATSTPCPEDHCFNQGTCTSSLQLGLQCTCPFPFVGERCQDIDPSILAVVSSDTPDSIITIAVVIPILIVVIVLAMIAGILLLIIFFRLRTNKNTELEKKENLEQSAFENLAAEKITTQNSPM</sequence>
<dbReference type="InterPro" id="IPR050778">
    <property type="entry name" value="Cueball_EGF_LRP_Nidogen"/>
</dbReference>
<proteinExistence type="predicted"/>
<evidence type="ECO:0000313" key="4">
    <source>
        <dbReference type="EMBL" id="KAI6661020.1"/>
    </source>
</evidence>
<keyword evidence="1" id="KW-0245">EGF-like domain</keyword>
<protein>
    <recommendedName>
        <fullName evidence="3">EGF-like domain-containing protein</fullName>
    </recommendedName>
</protein>
<feature type="disulfide bond" evidence="1">
    <location>
        <begin position="754"/>
        <end position="763"/>
    </location>
</feature>
<keyword evidence="2" id="KW-1133">Transmembrane helix</keyword>
<feature type="domain" description="EGF-like" evidence="3">
    <location>
        <begin position="727"/>
        <end position="764"/>
    </location>
</feature>
<evidence type="ECO:0000259" key="3">
    <source>
        <dbReference type="PROSITE" id="PS50026"/>
    </source>
</evidence>
<keyword evidence="2" id="KW-0472">Membrane</keyword>
<dbReference type="PANTHER" id="PTHR46513">
    <property type="entry name" value="VITELLOGENIN RECEPTOR-LIKE PROTEIN-RELATED-RELATED"/>
    <property type="match status" value="1"/>
</dbReference>
<dbReference type="PROSITE" id="PS00022">
    <property type="entry name" value="EGF_1"/>
    <property type="match status" value="1"/>
</dbReference>
<accession>A0AAV7KJB8</accession>
<reference evidence="4 5" key="1">
    <citation type="journal article" date="2023" name="BMC Biol.">
        <title>The compact genome of the sponge Oopsacas minuta (Hexactinellida) is lacking key metazoan core genes.</title>
        <authorList>
            <person name="Santini S."/>
            <person name="Schenkelaars Q."/>
            <person name="Jourda C."/>
            <person name="Duchesne M."/>
            <person name="Belahbib H."/>
            <person name="Rocher C."/>
            <person name="Selva M."/>
            <person name="Riesgo A."/>
            <person name="Vervoort M."/>
            <person name="Leys S.P."/>
            <person name="Kodjabachian L."/>
            <person name="Le Bivic A."/>
            <person name="Borchiellini C."/>
            <person name="Claverie J.M."/>
            <person name="Renard E."/>
        </authorList>
    </citation>
    <scope>NUCLEOTIDE SEQUENCE [LARGE SCALE GENOMIC DNA]</scope>
    <source>
        <strain evidence="4">SPO-2</strain>
    </source>
</reference>
<dbReference type="SUPFAM" id="SSF57196">
    <property type="entry name" value="EGF/Laminin"/>
    <property type="match status" value="1"/>
</dbReference>
<organism evidence="4 5">
    <name type="scientific">Oopsacas minuta</name>
    <dbReference type="NCBI Taxonomy" id="111878"/>
    <lineage>
        <taxon>Eukaryota</taxon>
        <taxon>Metazoa</taxon>
        <taxon>Porifera</taxon>
        <taxon>Hexactinellida</taxon>
        <taxon>Hexasterophora</taxon>
        <taxon>Lyssacinosida</taxon>
        <taxon>Leucopsacidae</taxon>
        <taxon>Oopsacas</taxon>
    </lineage>
</organism>
<dbReference type="GO" id="GO:0060070">
    <property type="term" value="P:canonical Wnt signaling pathway"/>
    <property type="evidence" value="ECO:0007669"/>
    <property type="project" value="TreeGrafter"/>
</dbReference>
<dbReference type="GO" id="GO:0005886">
    <property type="term" value="C:plasma membrane"/>
    <property type="evidence" value="ECO:0007669"/>
    <property type="project" value="TreeGrafter"/>
</dbReference>
<dbReference type="GO" id="GO:0042813">
    <property type="term" value="F:Wnt receptor activity"/>
    <property type="evidence" value="ECO:0007669"/>
    <property type="project" value="TreeGrafter"/>
</dbReference>